<evidence type="ECO:0000313" key="3">
    <source>
        <dbReference type="Proteomes" id="UP001165575"/>
    </source>
</evidence>
<comment type="caution">
    <text evidence="2">The sequence shown here is derived from an EMBL/GenBank/DDBJ whole genome shotgun (WGS) entry which is preliminary data.</text>
</comment>
<proteinExistence type="predicted"/>
<evidence type="ECO:0000259" key="1">
    <source>
        <dbReference type="Pfam" id="PF04577"/>
    </source>
</evidence>
<feature type="domain" description="Glycosyltransferase 61 catalytic" evidence="1">
    <location>
        <begin position="98"/>
        <end position="271"/>
    </location>
</feature>
<protein>
    <submittedName>
        <fullName evidence="2">Glycosyltransferase family 61 protein</fullName>
    </submittedName>
</protein>
<evidence type="ECO:0000313" key="2">
    <source>
        <dbReference type="EMBL" id="MCX5619611.1"/>
    </source>
</evidence>
<organism evidence="2 3">
    <name type="scientific">Bombella pollinis</name>
    <dbReference type="NCBI Taxonomy" id="2967337"/>
    <lineage>
        <taxon>Bacteria</taxon>
        <taxon>Pseudomonadati</taxon>
        <taxon>Pseudomonadota</taxon>
        <taxon>Alphaproteobacteria</taxon>
        <taxon>Acetobacterales</taxon>
        <taxon>Acetobacteraceae</taxon>
        <taxon>Bombella</taxon>
    </lineage>
</organism>
<dbReference type="EMBL" id="JANIDX010000003">
    <property type="protein sequence ID" value="MCX5619611.1"/>
    <property type="molecule type" value="Genomic_DNA"/>
</dbReference>
<name>A0ABT3WKN7_9PROT</name>
<gene>
    <name evidence="2" type="ORF">NQF89_04135</name>
</gene>
<dbReference type="RefSeq" id="WP_266137576.1">
    <property type="nucleotide sequence ID" value="NZ_JANIDX010000003.1"/>
</dbReference>
<keyword evidence="3" id="KW-1185">Reference proteome</keyword>
<accession>A0ABT3WKN7</accession>
<reference evidence="2 3" key="1">
    <citation type="submission" date="2022-07" db="EMBL/GenBank/DDBJ databases">
        <title>Bombella genomes.</title>
        <authorList>
            <person name="Harer L."/>
            <person name="Styblova S."/>
            <person name="Ehrmann M."/>
        </authorList>
    </citation>
    <scope>NUCLEOTIDE SEQUENCE [LARGE SCALE GENOMIC DNA]</scope>
    <source>
        <strain evidence="2 3">TMW 2.2556</strain>
    </source>
</reference>
<sequence length="538" mass="60441">MMTLVDCPIPALQGSVFPGQPEIQIRRNVIYVPRADGGRDTAFGLFSETGRQILDHALFSNYPQTVKSQGLTTSLTTSSHRLRLKERIIYGGVIGNHYGHFITECLGVLVYCLQNPDPERHILFHSDMTVGEIFATPWMAELFSYCGIKAEQILIPHLPVIVEELLLPGQAFSEDGFIYETYGKICRQIGERALPQEMRERKVQPVYLSRAALKTGSRQLVNEDALIKALEQRGVKIVVPEQLSVREQISLFACHPIIGLMGSAWHTAIFTDYVRGVALCFDDHVYRSFPLMDAVHDARVAYVQVKPSGQTHVPSPHGFHEACMFEKPEDVANALLVRLAQLMREEKHPPAPRVSRAMLPTPSLGERIGIFKLYSGLGEPVMLHTASEIVSCCGSTNRWHVPILALIVGDVAFLCAEDDCLPCLDIVHDEREPLLSYRILREGERVSLQHPKTGLWLKAPPAHMGLPLHSDGTERLDWEQFTLQPHNVTWARGRLQQVLTLLGHKCRSGTWDEQSAHQTGLAAAWHRMFHEVEETSRD</sequence>
<dbReference type="Pfam" id="PF04577">
    <property type="entry name" value="Glyco_transf_61"/>
    <property type="match status" value="1"/>
</dbReference>
<dbReference type="Proteomes" id="UP001165575">
    <property type="component" value="Unassembled WGS sequence"/>
</dbReference>
<dbReference type="InterPro" id="IPR049625">
    <property type="entry name" value="Glyco_transf_61_cat"/>
</dbReference>